<keyword evidence="2" id="KW-0813">Transport</keyword>
<dbReference type="PANTHER" id="PTHR21292:SF1">
    <property type="entry name" value="EXOCYST COMPLEX COMPONENT 3"/>
    <property type="match status" value="1"/>
</dbReference>
<dbReference type="PANTHER" id="PTHR21292">
    <property type="entry name" value="EXOCYST COMPLEX COMPONENT SEC6-RELATED"/>
    <property type="match status" value="1"/>
</dbReference>
<comment type="similarity">
    <text evidence="1">Belongs to the SEC6 family.</text>
</comment>
<dbReference type="Gramene" id="Psat04G0597000-T1">
    <property type="protein sequence ID" value="KAI5422754.1"/>
    <property type="gene ID" value="KIW84_045970"/>
</dbReference>
<keyword evidence="3" id="KW-0268">Exocytosis</keyword>
<sequence>SALPSIILFCTRREKTVMVYAARNPQALATLKPLNDSFTDDQEILNTYERLKTLDRFALQAAAGSHSKEEVRALRKYVKDVNRAWETFEKTLWGHISNFYKLSKESPQTLVHAFRVVEMQETLDQQVAVEAAKPDEEYGATAPVTNPQRSTIKFKSAMASSKNLTLQKLKVQGKGYEDKCHELVIKTVKGRFNKLLNELVFEDLKSALEEARAIVEELRDFFDYVVAPYFPPRYTMFQLMVNLYTERFIQMLRLLSCRENDLSNIEILKVIGWVIEYQDNLICLGVDESLAHVCSESGAMDPLVNTYVERVLATTRKWYLNILEADKTQLPKETKDGKLYTPAAVDLFRILEDQIQIVRDHSADVMFYRISLASIQVMIDFQAAEKKRLKEPVSKIGVKPLCAMINNNLRCHDFALDLSHRILESLPQNYAEQINFEDTCMGFLEVAKEAVDQIISVIFEDPVVQDLLVKLYQKEWSKGQVTEEVVATFDGYFTEVRMYIEESYFGRFVEVCLEETVIVYVDKLLTQKSYIKEETIERMRLDEELIVNFFWKHISVSKVENRMSVLSNLRELASAWSLDTFTLFYKNILEHHPDCPPEVVKKLIGRREGIPWKDATEVIEVCQEIYERSLIDARPSKTGFIFSKVKCLKVGQGGLGHKLIGDSYTDNHIEGLTRMYKFLMNRFK</sequence>
<accession>A0A9D5AXY8</accession>
<gene>
    <name evidence="4" type="ORF">KIW84_045970</name>
</gene>
<organism evidence="4 5">
    <name type="scientific">Pisum sativum</name>
    <name type="common">Garden pea</name>
    <name type="synonym">Lathyrus oleraceus</name>
    <dbReference type="NCBI Taxonomy" id="3888"/>
    <lineage>
        <taxon>Eukaryota</taxon>
        <taxon>Viridiplantae</taxon>
        <taxon>Streptophyta</taxon>
        <taxon>Embryophyta</taxon>
        <taxon>Tracheophyta</taxon>
        <taxon>Spermatophyta</taxon>
        <taxon>Magnoliopsida</taxon>
        <taxon>eudicotyledons</taxon>
        <taxon>Gunneridae</taxon>
        <taxon>Pentapetalae</taxon>
        <taxon>rosids</taxon>
        <taxon>fabids</taxon>
        <taxon>Fabales</taxon>
        <taxon>Fabaceae</taxon>
        <taxon>Papilionoideae</taxon>
        <taxon>50 kb inversion clade</taxon>
        <taxon>NPAAA clade</taxon>
        <taxon>Hologalegina</taxon>
        <taxon>IRL clade</taxon>
        <taxon>Fabeae</taxon>
        <taxon>Lathyrus</taxon>
    </lineage>
</organism>
<dbReference type="GO" id="GO:0051601">
    <property type="term" value="P:exocyst localization"/>
    <property type="evidence" value="ECO:0007669"/>
    <property type="project" value="TreeGrafter"/>
</dbReference>
<proteinExistence type="inferred from homology"/>
<dbReference type="Gene3D" id="1.10.357.70">
    <property type="entry name" value="Exocyst complex component Sec6, C-terminal domain"/>
    <property type="match status" value="1"/>
</dbReference>
<comment type="caution">
    <text evidence="4">The sequence shown here is derived from an EMBL/GenBank/DDBJ whole genome shotgun (WGS) entry which is preliminary data.</text>
</comment>
<dbReference type="EMBL" id="JAMSHJ010000004">
    <property type="protein sequence ID" value="KAI5422754.1"/>
    <property type="molecule type" value="Genomic_DNA"/>
</dbReference>
<dbReference type="Proteomes" id="UP001058974">
    <property type="component" value="Chromosome 4"/>
</dbReference>
<evidence type="ECO:0000256" key="2">
    <source>
        <dbReference type="ARBA" id="ARBA00022448"/>
    </source>
</evidence>
<dbReference type="Pfam" id="PF06046">
    <property type="entry name" value="Sec6"/>
    <property type="match status" value="1"/>
</dbReference>
<dbReference type="GO" id="GO:0006887">
    <property type="term" value="P:exocytosis"/>
    <property type="evidence" value="ECO:0007669"/>
    <property type="project" value="UniProtKB-KW"/>
</dbReference>
<dbReference type="AlphaFoldDB" id="A0A9D5AXY8"/>
<evidence type="ECO:0000313" key="5">
    <source>
        <dbReference type="Proteomes" id="UP001058974"/>
    </source>
</evidence>
<dbReference type="InterPro" id="IPR010326">
    <property type="entry name" value="EXOC3/Sec6"/>
</dbReference>
<protein>
    <submittedName>
        <fullName evidence="4">SNARE-binding exocyst subunit S6</fullName>
    </submittedName>
</protein>
<name>A0A9D5AXY8_PEA</name>
<reference evidence="4 5" key="1">
    <citation type="journal article" date="2022" name="Nat. Genet.">
        <title>Improved pea reference genome and pan-genome highlight genomic features and evolutionary characteristics.</title>
        <authorList>
            <person name="Yang T."/>
            <person name="Liu R."/>
            <person name="Luo Y."/>
            <person name="Hu S."/>
            <person name="Wang D."/>
            <person name="Wang C."/>
            <person name="Pandey M.K."/>
            <person name="Ge S."/>
            <person name="Xu Q."/>
            <person name="Li N."/>
            <person name="Li G."/>
            <person name="Huang Y."/>
            <person name="Saxena R.K."/>
            <person name="Ji Y."/>
            <person name="Li M."/>
            <person name="Yan X."/>
            <person name="He Y."/>
            <person name="Liu Y."/>
            <person name="Wang X."/>
            <person name="Xiang C."/>
            <person name="Varshney R.K."/>
            <person name="Ding H."/>
            <person name="Gao S."/>
            <person name="Zong X."/>
        </authorList>
    </citation>
    <scope>NUCLEOTIDE SEQUENCE [LARGE SCALE GENOMIC DNA]</scope>
    <source>
        <strain evidence="4 5">cv. Zhongwan 6</strain>
    </source>
</reference>
<dbReference type="GO" id="GO:0000149">
    <property type="term" value="F:SNARE binding"/>
    <property type="evidence" value="ECO:0007669"/>
    <property type="project" value="TreeGrafter"/>
</dbReference>
<dbReference type="GO" id="GO:0000145">
    <property type="term" value="C:exocyst"/>
    <property type="evidence" value="ECO:0007669"/>
    <property type="project" value="InterPro"/>
</dbReference>
<evidence type="ECO:0000256" key="1">
    <source>
        <dbReference type="ARBA" id="ARBA00009447"/>
    </source>
</evidence>
<keyword evidence="5" id="KW-1185">Reference proteome</keyword>
<dbReference type="InterPro" id="IPR042532">
    <property type="entry name" value="EXOC3/Sec6_C"/>
</dbReference>
<evidence type="ECO:0000313" key="4">
    <source>
        <dbReference type="EMBL" id="KAI5422754.1"/>
    </source>
</evidence>
<evidence type="ECO:0000256" key="3">
    <source>
        <dbReference type="ARBA" id="ARBA00022483"/>
    </source>
</evidence>
<feature type="non-terminal residue" evidence="4">
    <location>
        <position position="1"/>
    </location>
</feature>
<dbReference type="Gene3D" id="1.10.357.50">
    <property type="match status" value="1"/>
</dbReference>